<name>A0A843XHD0_COLES</name>
<accession>A0A843XHD0</accession>
<evidence type="ECO:0000259" key="2">
    <source>
        <dbReference type="Pfam" id="PF10536"/>
    </source>
</evidence>
<keyword evidence="4" id="KW-1185">Reference proteome</keyword>
<proteinExistence type="predicted"/>
<gene>
    <name evidence="3" type="ORF">Taro_051974</name>
</gene>
<evidence type="ECO:0000256" key="1">
    <source>
        <dbReference type="SAM" id="MobiDB-lite"/>
    </source>
</evidence>
<dbReference type="Proteomes" id="UP000652761">
    <property type="component" value="Unassembled WGS sequence"/>
</dbReference>
<feature type="domain" description="Aminotransferase-like plant mobile" evidence="2">
    <location>
        <begin position="117"/>
        <end position="234"/>
    </location>
</feature>
<dbReference type="PANTHER" id="PTHR34835:SF81">
    <property type="entry name" value="OS06G0475900 PROTEIN"/>
    <property type="match status" value="1"/>
</dbReference>
<dbReference type="Pfam" id="PF10536">
    <property type="entry name" value="PMD"/>
    <property type="match status" value="1"/>
</dbReference>
<evidence type="ECO:0000313" key="3">
    <source>
        <dbReference type="EMBL" id="MQM18974.1"/>
    </source>
</evidence>
<evidence type="ECO:0000313" key="4">
    <source>
        <dbReference type="Proteomes" id="UP000652761"/>
    </source>
</evidence>
<dbReference type="EMBL" id="NMUH01008556">
    <property type="protein sequence ID" value="MQM18974.1"/>
    <property type="molecule type" value="Genomic_DNA"/>
</dbReference>
<dbReference type="PANTHER" id="PTHR34835">
    <property type="entry name" value="OS07G0283600 PROTEIN-RELATED"/>
    <property type="match status" value="1"/>
</dbReference>
<reference evidence="3" key="1">
    <citation type="submission" date="2017-07" db="EMBL/GenBank/DDBJ databases">
        <title>Taro Niue Genome Assembly and Annotation.</title>
        <authorList>
            <person name="Atibalentja N."/>
            <person name="Keating K."/>
            <person name="Fields C.J."/>
        </authorList>
    </citation>
    <scope>NUCLEOTIDE SEQUENCE</scope>
    <source>
        <strain evidence="3">Niue_2</strain>
        <tissue evidence="3">Leaf</tissue>
    </source>
</reference>
<dbReference type="OrthoDB" id="679318at2759"/>
<sequence>MWFRRRIAEEAEETVEQPTTLQPDAEEENVSVPAPEVEEDTGPRGASRVRGNPPVMKARSSIEIYIKDRDYMAFRECHKILMRSTPFSFYVGNTFGCAFSIRMLEDIISTHVGGNIFLLGKKEVLFTVEDVGIILGLPNFGHPVRHYGSTKKKSRLHERFGMATNFDRKKVHSLIQQLVKLDDEANVEDTVRMWIVLLLCTFLAPRSAHSCPQQMLSCLDDIQRIREYNWAAAVQEVWFLEHTRVRQPINRMAYPRLFRWGTFAGKTSPFPITSLTGQQLTVERNEMETIYKGNQTVLEDTSRVPPAAASLSLLQEIAASIKSQELKFDQLSTHLNDQMRQIEEIMCYIHKRDEPVTHEERAAGATPTFSEHVHVQPPMMDGDLVNQQEWATWPPTFSQYVPDVQPPMTNDDQAPPIGHFEEDLTTTVDAQNPNSMVRAIKEHEDRRPGVYDQSPYVREKLVTMPEKEKVVATQEPVTANWVCKGELKDEQNAIVDSFLETCGSVGSESE</sequence>
<dbReference type="AlphaFoldDB" id="A0A843XHD0"/>
<organism evidence="3 4">
    <name type="scientific">Colocasia esculenta</name>
    <name type="common">Wild taro</name>
    <name type="synonym">Arum esculentum</name>
    <dbReference type="NCBI Taxonomy" id="4460"/>
    <lineage>
        <taxon>Eukaryota</taxon>
        <taxon>Viridiplantae</taxon>
        <taxon>Streptophyta</taxon>
        <taxon>Embryophyta</taxon>
        <taxon>Tracheophyta</taxon>
        <taxon>Spermatophyta</taxon>
        <taxon>Magnoliopsida</taxon>
        <taxon>Liliopsida</taxon>
        <taxon>Araceae</taxon>
        <taxon>Aroideae</taxon>
        <taxon>Colocasieae</taxon>
        <taxon>Colocasia</taxon>
    </lineage>
</organism>
<protein>
    <recommendedName>
        <fullName evidence="2">Aminotransferase-like plant mobile domain-containing protein</fullName>
    </recommendedName>
</protein>
<dbReference type="InterPro" id="IPR019557">
    <property type="entry name" value="AminoTfrase-like_pln_mobile"/>
</dbReference>
<feature type="region of interest" description="Disordered" evidence="1">
    <location>
        <begin position="1"/>
        <end position="53"/>
    </location>
</feature>
<comment type="caution">
    <text evidence="3">The sequence shown here is derived from an EMBL/GenBank/DDBJ whole genome shotgun (WGS) entry which is preliminary data.</text>
</comment>